<name>A0A1G2DIR7_9BACT</name>
<proteinExistence type="predicted"/>
<evidence type="ECO:0000256" key="2">
    <source>
        <dbReference type="ARBA" id="ARBA00022692"/>
    </source>
</evidence>
<gene>
    <name evidence="8" type="ORF">A2942_03075</name>
</gene>
<keyword evidence="4 5" id="KW-0472">Membrane</keyword>
<dbReference type="AlphaFoldDB" id="A0A1G2DIR7"/>
<dbReference type="Pfam" id="PF13238">
    <property type="entry name" value="AAA_18"/>
    <property type="match status" value="1"/>
</dbReference>
<sequence length="713" mass="81386">MIVELVGLPGSGKTTFAKRLAEHEGWTIVSIAGRGELILYNALFFVRHPIGFFRGLSWLYCYRGHRELWYTKFMNLFLVHNAKYMKARKYSHAIIDQGHHQNIVSLFDEHVEDGVIDRYVHDLPKPDLLCFFLADDETRTKRLSERGYGARDALNENYREAWEEARGSHFKRLYISRSLLPCATETVSPENSQQKREKIAHARIWHFVFHGRMPTEKAHGLQIAKTMEALVQKGVYATLWIPRRSNPLSLGIFEYYGIDSTFPVRTFPVPDLLRLPAFLGPLRFWVDGLGFLIALLLTRIDREGVYYTRDPELAWLFKFKGAAAWYEAHVFPSSKARLLKFFLLSADGIIANSEGTAHAFIDRGFLNVHIVRNGVDIERFVNAPLREEARVLLDLPKEKKIIMYVGAFYTWKGVPFLAETWKKHFSWRDDLLLVLVGGAENDLKKSGGIDAYRGTKNIFLISHAPAAKIPIYLAAADVLLLPNVPSTEESVRYTSPIKLFEYMASGRPIVAADLSSIREVLSIEVAVLFKAGDMDALSAGIKRILSSPHEAEEMSGRARGKVYAFSWEARAQLLLNIVRSHARNRMNIHTQFIKSAASSLFTAVLYFSLMYIFTEYFKFWHIYSILIASMCALATNFALLKFVFVGGKRTVAHEFLIYLLLVLANLFINGIVAYILVEKLNVWYMLAQFLIIGALAIANFFVYRSSVFQTTRQ</sequence>
<protein>
    <submittedName>
        <fullName evidence="8">Uncharacterized protein</fullName>
    </submittedName>
</protein>
<dbReference type="SUPFAM" id="SSF53756">
    <property type="entry name" value="UDP-Glycosyltransferase/glycogen phosphorylase"/>
    <property type="match status" value="1"/>
</dbReference>
<feature type="transmembrane region" description="Helical" evidence="5">
    <location>
        <begin position="682"/>
        <end position="703"/>
    </location>
</feature>
<evidence type="ECO:0000256" key="1">
    <source>
        <dbReference type="ARBA" id="ARBA00004141"/>
    </source>
</evidence>
<dbReference type="STRING" id="1798665.A2942_03075"/>
<evidence type="ECO:0000313" key="9">
    <source>
        <dbReference type="Proteomes" id="UP000178534"/>
    </source>
</evidence>
<keyword evidence="2 5" id="KW-0812">Transmembrane</keyword>
<dbReference type="EMBL" id="MHLP01000017">
    <property type="protein sequence ID" value="OGZ12851.1"/>
    <property type="molecule type" value="Genomic_DNA"/>
</dbReference>
<organism evidence="8 9">
    <name type="scientific">Candidatus Lloydbacteria bacterium RIFCSPLOWO2_01_FULL_50_20</name>
    <dbReference type="NCBI Taxonomy" id="1798665"/>
    <lineage>
        <taxon>Bacteria</taxon>
        <taxon>Candidatus Lloydiibacteriota</taxon>
    </lineage>
</organism>
<evidence type="ECO:0000256" key="5">
    <source>
        <dbReference type="SAM" id="Phobius"/>
    </source>
</evidence>
<feature type="transmembrane region" description="Helical" evidence="5">
    <location>
        <begin position="619"/>
        <end position="643"/>
    </location>
</feature>
<evidence type="ECO:0000259" key="7">
    <source>
        <dbReference type="Pfam" id="PF04138"/>
    </source>
</evidence>
<reference evidence="8 9" key="1">
    <citation type="journal article" date="2016" name="Nat. Commun.">
        <title>Thousands of microbial genomes shed light on interconnected biogeochemical processes in an aquifer system.</title>
        <authorList>
            <person name="Anantharaman K."/>
            <person name="Brown C.T."/>
            <person name="Hug L.A."/>
            <person name="Sharon I."/>
            <person name="Castelle C.J."/>
            <person name="Probst A.J."/>
            <person name="Thomas B.C."/>
            <person name="Singh A."/>
            <person name="Wilkins M.J."/>
            <person name="Karaoz U."/>
            <person name="Brodie E.L."/>
            <person name="Williams K.H."/>
            <person name="Hubbard S.S."/>
            <person name="Banfield J.F."/>
        </authorList>
    </citation>
    <scope>NUCLEOTIDE SEQUENCE [LARGE SCALE GENOMIC DNA]</scope>
</reference>
<feature type="domain" description="GtrA/DPMS transmembrane" evidence="7">
    <location>
        <begin position="599"/>
        <end position="708"/>
    </location>
</feature>
<dbReference type="InterPro" id="IPR007267">
    <property type="entry name" value="GtrA_DPMS_TM"/>
</dbReference>
<dbReference type="GO" id="GO:0016020">
    <property type="term" value="C:membrane"/>
    <property type="evidence" value="ECO:0007669"/>
    <property type="project" value="UniProtKB-SubCell"/>
</dbReference>
<evidence type="ECO:0000313" key="8">
    <source>
        <dbReference type="EMBL" id="OGZ12851.1"/>
    </source>
</evidence>
<dbReference type="Gene3D" id="3.40.50.300">
    <property type="entry name" value="P-loop containing nucleotide triphosphate hydrolases"/>
    <property type="match status" value="1"/>
</dbReference>
<feature type="transmembrane region" description="Helical" evidence="5">
    <location>
        <begin position="592"/>
        <end position="613"/>
    </location>
</feature>
<dbReference type="Pfam" id="PF04138">
    <property type="entry name" value="GtrA_DPMS_TM"/>
    <property type="match status" value="1"/>
</dbReference>
<comment type="subcellular location">
    <subcellularLocation>
        <location evidence="1">Membrane</location>
        <topology evidence="1">Multi-pass membrane protein</topology>
    </subcellularLocation>
</comment>
<dbReference type="PANTHER" id="PTHR45947:SF3">
    <property type="entry name" value="SULFOQUINOVOSYL TRANSFERASE SQD2"/>
    <property type="match status" value="1"/>
</dbReference>
<keyword evidence="3 5" id="KW-1133">Transmembrane helix</keyword>
<evidence type="ECO:0000256" key="4">
    <source>
        <dbReference type="ARBA" id="ARBA00023136"/>
    </source>
</evidence>
<dbReference type="GO" id="GO:0000271">
    <property type="term" value="P:polysaccharide biosynthetic process"/>
    <property type="evidence" value="ECO:0007669"/>
    <property type="project" value="InterPro"/>
</dbReference>
<dbReference type="InterPro" id="IPR001296">
    <property type="entry name" value="Glyco_trans_1"/>
</dbReference>
<feature type="domain" description="Glycosyl transferase family 1" evidence="6">
    <location>
        <begin position="387"/>
        <end position="559"/>
    </location>
</feature>
<dbReference type="SUPFAM" id="SSF52540">
    <property type="entry name" value="P-loop containing nucleoside triphosphate hydrolases"/>
    <property type="match status" value="1"/>
</dbReference>
<dbReference type="PANTHER" id="PTHR45947">
    <property type="entry name" value="SULFOQUINOVOSYL TRANSFERASE SQD2"/>
    <property type="match status" value="1"/>
</dbReference>
<evidence type="ECO:0000259" key="6">
    <source>
        <dbReference type="Pfam" id="PF00534"/>
    </source>
</evidence>
<dbReference type="Proteomes" id="UP000178534">
    <property type="component" value="Unassembled WGS sequence"/>
</dbReference>
<evidence type="ECO:0000256" key="3">
    <source>
        <dbReference type="ARBA" id="ARBA00022989"/>
    </source>
</evidence>
<dbReference type="InterPro" id="IPR050194">
    <property type="entry name" value="Glycosyltransferase_grp1"/>
</dbReference>
<comment type="caution">
    <text evidence="8">The sequence shown here is derived from an EMBL/GenBank/DDBJ whole genome shotgun (WGS) entry which is preliminary data.</text>
</comment>
<dbReference type="Gene3D" id="3.40.50.2000">
    <property type="entry name" value="Glycogen Phosphorylase B"/>
    <property type="match status" value="2"/>
</dbReference>
<feature type="transmembrane region" description="Helical" evidence="5">
    <location>
        <begin position="655"/>
        <end position="676"/>
    </location>
</feature>
<dbReference type="InterPro" id="IPR027417">
    <property type="entry name" value="P-loop_NTPase"/>
</dbReference>
<accession>A0A1G2DIR7</accession>
<feature type="transmembrane region" description="Helical" evidence="5">
    <location>
        <begin position="282"/>
        <end position="300"/>
    </location>
</feature>
<dbReference type="Pfam" id="PF00534">
    <property type="entry name" value="Glycos_transf_1"/>
    <property type="match status" value="1"/>
</dbReference>
<dbReference type="GO" id="GO:0016758">
    <property type="term" value="F:hexosyltransferase activity"/>
    <property type="evidence" value="ECO:0007669"/>
    <property type="project" value="TreeGrafter"/>
</dbReference>